<feature type="transmembrane region" description="Helical" evidence="5">
    <location>
        <begin position="12"/>
        <end position="32"/>
    </location>
</feature>
<dbReference type="SUPFAM" id="SSF48652">
    <property type="entry name" value="Tetraspanin"/>
    <property type="match status" value="1"/>
</dbReference>
<dbReference type="EMBL" id="OUUW01000001">
    <property type="protein sequence ID" value="SPP73080.1"/>
    <property type="molecule type" value="Genomic_DNA"/>
</dbReference>
<evidence type="ECO:0000256" key="4">
    <source>
        <dbReference type="ARBA" id="ARBA00023136"/>
    </source>
</evidence>
<keyword evidence="4 5" id="KW-0472">Membrane</keyword>
<sequence>MASSLQKMLLSMNFVHSTVSLLVIVCGISFFIDQVSTLEKVAGALTIAQGIVGLSLSIFCREAAESESPNWLRNYVAIAMLQIFSQLLLLYEATNSSNRIDKTFDDLWEAERRGAALERRLGFYEKFLKCCGVNGSHDYSKISLEPPKSCCIDEDSEFDSPLHPYGCRDQFTDYVFSKVLLLKLACWLLIVVGTNSALCGWRLYRVMKRQMQRYSGDWLEESSKEF</sequence>
<dbReference type="OrthoDB" id="10327998at2759"/>
<feature type="transmembrane region" description="Helical" evidence="5">
    <location>
        <begin position="38"/>
        <end position="60"/>
    </location>
</feature>
<name>A0A3B0JCY5_DROGU</name>
<protein>
    <submittedName>
        <fullName evidence="6">Uncharacterized protein</fullName>
    </submittedName>
</protein>
<evidence type="ECO:0000256" key="5">
    <source>
        <dbReference type="SAM" id="Phobius"/>
    </source>
</evidence>
<evidence type="ECO:0000313" key="6">
    <source>
        <dbReference type="EMBL" id="SPP73080.1"/>
    </source>
</evidence>
<organism evidence="6 7">
    <name type="scientific">Drosophila guanche</name>
    <name type="common">Fruit fly</name>
    <dbReference type="NCBI Taxonomy" id="7266"/>
    <lineage>
        <taxon>Eukaryota</taxon>
        <taxon>Metazoa</taxon>
        <taxon>Ecdysozoa</taxon>
        <taxon>Arthropoda</taxon>
        <taxon>Hexapoda</taxon>
        <taxon>Insecta</taxon>
        <taxon>Pterygota</taxon>
        <taxon>Neoptera</taxon>
        <taxon>Endopterygota</taxon>
        <taxon>Diptera</taxon>
        <taxon>Brachycera</taxon>
        <taxon>Muscomorpha</taxon>
        <taxon>Ephydroidea</taxon>
        <taxon>Drosophilidae</taxon>
        <taxon>Drosophila</taxon>
        <taxon>Sophophora</taxon>
    </lineage>
</organism>
<feature type="transmembrane region" description="Helical" evidence="5">
    <location>
        <begin position="72"/>
        <end position="91"/>
    </location>
</feature>
<dbReference type="Gene3D" id="1.10.1450.10">
    <property type="entry name" value="Tetraspanin"/>
    <property type="match status" value="1"/>
</dbReference>
<evidence type="ECO:0000256" key="3">
    <source>
        <dbReference type="ARBA" id="ARBA00022989"/>
    </source>
</evidence>
<gene>
    <name evidence="6" type="ORF">DGUA_6G000496</name>
</gene>
<dbReference type="AlphaFoldDB" id="A0A3B0JCY5"/>
<dbReference type="OMA" id="HDYSKIS"/>
<evidence type="ECO:0000256" key="2">
    <source>
        <dbReference type="ARBA" id="ARBA00022692"/>
    </source>
</evidence>
<keyword evidence="2 5" id="KW-0812">Transmembrane</keyword>
<evidence type="ECO:0000256" key="1">
    <source>
        <dbReference type="ARBA" id="ARBA00004141"/>
    </source>
</evidence>
<dbReference type="GO" id="GO:0016020">
    <property type="term" value="C:membrane"/>
    <property type="evidence" value="ECO:0007669"/>
    <property type="project" value="UniProtKB-SubCell"/>
</dbReference>
<keyword evidence="3 5" id="KW-1133">Transmembrane helix</keyword>
<evidence type="ECO:0000313" key="7">
    <source>
        <dbReference type="Proteomes" id="UP000268350"/>
    </source>
</evidence>
<keyword evidence="7" id="KW-1185">Reference proteome</keyword>
<proteinExistence type="predicted"/>
<dbReference type="Pfam" id="PF00335">
    <property type="entry name" value="Tetraspanin"/>
    <property type="match status" value="1"/>
</dbReference>
<dbReference type="InterPro" id="IPR018499">
    <property type="entry name" value="Tetraspanin/Peripherin"/>
</dbReference>
<comment type="subcellular location">
    <subcellularLocation>
        <location evidence="1">Membrane</location>
        <topology evidence="1">Multi-pass membrane protein</topology>
    </subcellularLocation>
</comment>
<reference evidence="7" key="1">
    <citation type="submission" date="2018-01" db="EMBL/GenBank/DDBJ databases">
        <authorList>
            <person name="Alioto T."/>
            <person name="Alioto T."/>
        </authorList>
    </citation>
    <scope>NUCLEOTIDE SEQUENCE [LARGE SCALE GENOMIC DNA]</scope>
</reference>
<dbReference type="Proteomes" id="UP000268350">
    <property type="component" value="Unassembled WGS sequence"/>
</dbReference>
<dbReference type="CDD" id="cd03127">
    <property type="entry name" value="tetraspanin_LEL"/>
    <property type="match status" value="1"/>
</dbReference>
<accession>A0A3B0JCY5</accession>
<feature type="transmembrane region" description="Helical" evidence="5">
    <location>
        <begin position="180"/>
        <end position="204"/>
    </location>
</feature>
<dbReference type="InterPro" id="IPR008952">
    <property type="entry name" value="Tetraspanin_EC2_sf"/>
</dbReference>